<protein>
    <submittedName>
        <fullName evidence="1">Uncharacterized protein</fullName>
    </submittedName>
</protein>
<dbReference type="EMBL" id="CM037152">
    <property type="protein sequence ID" value="KAH7833254.1"/>
    <property type="molecule type" value="Genomic_DNA"/>
</dbReference>
<comment type="caution">
    <text evidence="1">The sequence shown here is derived from an EMBL/GenBank/DDBJ whole genome shotgun (WGS) entry which is preliminary data.</text>
</comment>
<evidence type="ECO:0000313" key="1">
    <source>
        <dbReference type="EMBL" id="KAH7833254.1"/>
    </source>
</evidence>
<proteinExistence type="predicted"/>
<organism evidence="1 2">
    <name type="scientific">Vaccinium darrowii</name>
    <dbReference type="NCBI Taxonomy" id="229202"/>
    <lineage>
        <taxon>Eukaryota</taxon>
        <taxon>Viridiplantae</taxon>
        <taxon>Streptophyta</taxon>
        <taxon>Embryophyta</taxon>
        <taxon>Tracheophyta</taxon>
        <taxon>Spermatophyta</taxon>
        <taxon>Magnoliopsida</taxon>
        <taxon>eudicotyledons</taxon>
        <taxon>Gunneridae</taxon>
        <taxon>Pentapetalae</taxon>
        <taxon>asterids</taxon>
        <taxon>Ericales</taxon>
        <taxon>Ericaceae</taxon>
        <taxon>Vaccinioideae</taxon>
        <taxon>Vaccinieae</taxon>
        <taxon>Vaccinium</taxon>
    </lineage>
</organism>
<accession>A0ACB7WXX2</accession>
<dbReference type="Proteomes" id="UP000828048">
    <property type="component" value="Chromosome 2"/>
</dbReference>
<keyword evidence="2" id="KW-1185">Reference proteome</keyword>
<reference evidence="1 2" key="1">
    <citation type="journal article" date="2021" name="Hortic Res">
        <title>High-quality reference genome and annotation aids understanding of berry development for evergreen blueberry (Vaccinium darrowii).</title>
        <authorList>
            <person name="Yu J."/>
            <person name="Hulse-Kemp A.M."/>
            <person name="Babiker E."/>
            <person name="Staton M."/>
        </authorList>
    </citation>
    <scope>NUCLEOTIDE SEQUENCE [LARGE SCALE GENOMIC DNA]</scope>
    <source>
        <strain evidence="2">cv. NJ 8807/NJ 8810</strain>
        <tissue evidence="1">Young leaf</tissue>
    </source>
</reference>
<evidence type="ECO:0000313" key="2">
    <source>
        <dbReference type="Proteomes" id="UP000828048"/>
    </source>
</evidence>
<name>A0ACB7WXX2_9ERIC</name>
<gene>
    <name evidence="1" type="ORF">Vadar_004536</name>
</gene>
<sequence>MALPTFAKFSQLDPLDRQPQGFEPLLHFSILSDRPYPITILGCLLFVRDKFQRQNFSFHSARMNDAVRLLRFGDVSTDRKWCYIVFWVIGKPSTRWGLFPPQSLLMFSSKDLDCVAMTEEAFSMLCGLPDIEDLAYGKANSFSQPKATAVIVADVS</sequence>